<dbReference type="EMBL" id="KB742764">
    <property type="protein sequence ID" value="EOB04705.1"/>
    <property type="molecule type" value="Genomic_DNA"/>
</dbReference>
<reference evidence="2" key="1">
    <citation type="journal article" date="2013" name="Nat. Genet.">
        <title>The duck genome and transcriptome provide insight into an avian influenza virus reservoir species.</title>
        <authorList>
            <person name="Huang Y."/>
            <person name="Li Y."/>
            <person name="Burt D.W."/>
            <person name="Chen H."/>
            <person name="Zhang Y."/>
            <person name="Qian W."/>
            <person name="Kim H."/>
            <person name="Gan S."/>
            <person name="Zhao Y."/>
            <person name="Li J."/>
            <person name="Yi K."/>
            <person name="Feng H."/>
            <person name="Zhu P."/>
            <person name="Li B."/>
            <person name="Liu Q."/>
            <person name="Fairley S."/>
            <person name="Magor K.E."/>
            <person name="Du Z."/>
            <person name="Hu X."/>
            <person name="Goodman L."/>
            <person name="Tafer H."/>
            <person name="Vignal A."/>
            <person name="Lee T."/>
            <person name="Kim K.W."/>
            <person name="Sheng Z."/>
            <person name="An Y."/>
            <person name="Searle S."/>
            <person name="Herrero J."/>
            <person name="Groenen M.A."/>
            <person name="Crooijmans R.P."/>
            <person name="Faraut T."/>
            <person name="Cai Q."/>
            <person name="Webster R.G."/>
            <person name="Aldridge J.R."/>
            <person name="Warren W.C."/>
            <person name="Bartschat S."/>
            <person name="Kehr S."/>
            <person name="Marz M."/>
            <person name="Stadler P.F."/>
            <person name="Smith J."/>
            <person name="Kraus R.H."/>
            <person name="Zhao Y."/>
            <person name="Ren L."/>
            <person name="Fei J."/>
            <person name="Morisson M."/>
            <person name="Kaiser P."/>
            <person name="Griffin D.K."/>
            <person name="Rao M."/>
            <person name="Pitel F."/>
            <person name="Wang J."/>
            <person name="Li N."/>
        </authorList>
    </citation>
    <scope>NUCLEOTIDE SEQUENCE [LARGE SCALE GENOMIC DNA]</scope>
</reference>
<dbReference type="Proteomes" id="UP000296049">
    <property type="component" value="Unassembled WGS sequence"/>
</dbReference>
<accession>R0LSI0</accession>
<sequence>MKSADVWPYTELGEAQLMTGSEEKKTLIQLCPGEISAHGTHYFTDKPFPLKNVSDASPFLVSGIWMPGPVVSAAQLFMLHWSLPAHLGCGSDLILASVSYKPSKEHKSLQTKHSQLHEDGFAE</sequence>
<organism evidence="1 2">
    <name type="scientific">Anas platyrhynchos</name>
    <name type="common">Mallard</name>
    <name type="synonym">Anas boschas</name>
    <dbReference type="NCBI Taxonomy" id="8839"/>
    <lineage>
        <taxon>Eukaryota</taxon>
        <taxon>Metazoa</taxon>
        <taxon>Chordata</taxon>
        <taxon>Craniata</taxon>
        <taxon>Vertebrata</taxon>
        <taxon>Euteleostomi</taxon>
        <taxon>Archelosauria</taxon>
        <taxon>Archosauria</taxon>
        <taxon>Dinosauria</taxon>
        <taxon>Saurischia</taxon>
        <taxon>Theropoda</taxon>
        <taxon>Coelurosauria</taxon>
        <taxon>Aves</taxon>
        <taxon>Neognathae</taxon>
        <taxon>Galloanserae</taxon>
        <taxon>Anseriformes</taxon>
        <taxon>Anatidae</taxon>
        <taxon>Anatinae</taxon>
        <taxon>Anas</taxon>
    </lineage>
</organism>
<proteinExistence type="predicted"/>
<name>R0LSI0_ANAPL</name>
<evidence type="ECO:0000313" key="2">
    <source>
        <dbReference type="Proteomes" id="UP000296049"/>
    </source>
</evidence>
<evidence type="ECO:0000313" key="1">
    <source>
        <dbReference type="EMBL" id="EOB04705.1"/>
    </source>
</evidence>
<gene>
    <name evidence="1" type="ORF">Anapl_04993</name>
</gene>
<dbReference type="AlphaFoldDB" id="R0LSI0"/>
<keyword evidence="2" id="KW-1185">Reference proteome</keyword>
<protein>
    <submittedName>
        <fullName evidence="1">Uncharacterized protein</fullName>
    </submittedName>
</protein>